<feature type="domain" description="Galactose oxidase-like Early set" evidence="4">
    <location>
        <begin position="418"/>
        <end position="525"/>
    </location>
</feature>
<dbReference type="EMBL" id="KZ451932">
    <property type="protein sequence ID" value="PKA61207.1"/>
    <property type="molecule type" value="Genomic_DNA"/>
</dbReference>
<protein>
    <recommendedName>
        <fullName evidence="7">Galactose oxidase</fullName>
    </recommendedName>
</protein>
<dbReference type="InterPro" id="IPR011043">
    <property type="entry name" value="Gal_Oxase/kelch_b-propeller"/>
</dbReference>
<dbReference type="STRING" id="1088818.A0A2I0B086"/>
<keyword evidence="6" id="KW-1185">Reference proteome</keyword>
<dbReference type="OrthoDB" id="2019572at2759"/>
<evidence type="ECO:0000259" key="4">
    <source>
        <dbReference type="Pfam" id="PF09118"/>
    </source>
</evidence>
<feature type="domain" description="Glyoxal oxidase N-terminal" evidence="3">
    <location>
        <begin position="67"/>
        <end position="130"/>
    </location>
</feature>
<evidence type="ECO:0008006" key="7">
    <source>
        <dbReference type="Google" id="ProtNLM"/>
    </source>
</evidence>
<reference evidence="5 6" key="1">
    <citation type="journal article" date="2017" name="Nature">
        <title>The Apostasia genome and the evolution of orchids.</title>
        <authorList>
            <person name="Zhang G.Q."/>
            <person name="Liu K.W."/>
            <person name="Li Z."/>
            <person name="Lohaus R."/>
            <person name="Hsiao Y.Y."/>
            <person name="Niu S.C."/>
            <person name="Wang J.Y."/>
            <person name="Lin Y.C."/>
            <person name="Xu Q."/>
            <person name="Chen L.J."/>
            <person name="Yoshida K."/>
            <person name="Fujiwara S."/>
            <person name="Wang Z.W."/>
            <person name="Zhang Y.Q."/>
            <person name="Mitsuda N."/>
            <person name="Wang M."/>
            <person name="Liu G.H."/>
            <person name="Pecoraro L."/>
            <person name="Huang H.X."/>
            <person name="Xiao X.J."/>
            <person name="Lin M."/>
            <person name="Wu X.Y."/>
            <person name="Wu W.L."/>
            <person name="Chen Y.Y."/>
            <person name="Chang S.B."/>
            <person name="Sakamoto S."/>
            <person name="Ohme-Takagi M."/>
            <person name="Yagi M."/>
            <person name="Zeng S.J."/>
            <person name="Shen C.Y."/>
            <person name="Yeh C.M."/>
            <person name="Luo Y.B."/>
            <person name="Tsai W.C."/>
            <person name="Van de Peer Y."/>
            <person name="Liu Z.J."/>
        </authorList>
    </citation>
    <scope>NUCLEOTIDE SEQUENCE [LARGE SCALE GENOMIC DNA]</scope>
    <source>
        <strain evidence="6">cv. Shenzhen</strain>
        <tissue evidence="5">Stem</tissue>
    </source>
</reference>
<evidence type="ECO:0000259" key="3">
    <source>
        <dbReference type="Pfam" id="PF07250"/>
    </source>
</evidence>
<dbReference type="InterPro" id="IPR013783">
    <property type="entry name" value="Ig-like_fold"/>
</dbReference>
<dbReference type="InterPro" id="IPR009880">
    <property type="entry name" value="Glyoxal_oxidase_N"/>
</dbReference>
<evidence type="ECO:0000256" key="2">
    <source>
        <dbReference type="SAM" id="SignalP"/>
    </source>
</evidence>
<keyword evidence="1 2" id="KW-0732">Signal</keyword>
<dbReference type="Gene3D" id="2.130.10.80">
    <property type="entry name" value="Galactose oxidase/kelch, beta-propeller"/>
    <property type="match status" value="1"/>
</dbReference>
<evidence type="ECO:0000256" key="1">
    <source>
        <dbReference type="ARBA" id="ARBA00022729"/>
    </source>
</evidence>
<dbReference type="SUPFAM" id="SSF81296">
    <property type="entry name" value="E set domains"/>
    <property type="match status" value="1"/>
</dbReference>
<dbReference type="InterPro" id="IPR037293">
    <property type="entry name" value="Gal_Oxidase_central_sf"/>
</dbReference>
<dbReference type="CDD" id="cd02851">
    <property type="entry name" value="E_set_GO_C"/>
    <property type="match status" value="1"/>
</dbReference>
<dbReference type="Pfam" id="PF09118">
    <property type="entry name" value="GO-like_E_set"/>
    <property type="match status" value="1"/>
</dbReference>
<dbReference type="Pfam" id="PF07250">
    <property type="entry name" value="Glyoxal_oxid_N"/>
    <property type="match status" value="2"/>
</dbReference>
<name>A0A2I0B086_9ASPA</name>
<feature type="chain" id="PRO_5014142902" description="Galactose oxidase" evidence="2">
    <location>
        <begin position="24"/>
        <end position="529"/>
    </location>
</feature>
<dbReference type="InterPro" id="IPR014756">
    <property type="entry name" value="Ig_E-set"/>
</dbReference>
<feature type="signal peptide" evidence="2">
    <location>
        <begin position="1"/>
        <end position="23"/>
    </location>
</feature>
<feature type="domain" description="Glyoxal oxidase N-terminal" evidence="3">
    <location>
        <begin position="131"/>
        <end position="409"/>
    </location>
</feature>
<dbReference type="SUPFAM" id="SSF50965">
    <property type="entry name" value="Galactose oxidase, central domain"/>
    <property type="match status" value="1"/>
</dbReference>
<sequence length="529" mass="57476">MRLLLSPAILLSVFLVIAGDLAAAQLTLSGGGLLTGPASPEGERLDYKTQFSGAWEVVSADSGVSAMHLAVTRENKAIMFDATIFGASHARLPANMSCRPDINRKNESVLDCYAHAVEFDLKTYRTRVLKAILGDGSFVVLGGRRSFNYEFVPPEAATSSTLFDLRFLRVTTDGRDENNLYPFIHLSTDGNLFVFANNRSILLQPRTGRVLREFPVLPGGSRNYPASGMSVLLPLVLRHQRSVAARQPAPFPAQVLICGGAPHESFHLVDNANTFLPALKSCGRLTITDANANWVMEDMPIPRTIGDMLLLPNGDVLLINGARTGCSGWDFARDPVLAPLLYKPGASRVTGLGRWKELAPTAIPRMYHSTSAVLPDASILVSGSNTNPRYNFTTLFPTELRVEKFRPPYLDPALAAQRPEILAASVPKEITYTESFTVEFTGAKAQEADVKVTMYAPPFTTHGFSMNQRLLVLRVEEFRPVGNGNAAAAAVKVLAPPSGDVAPPGWYMLFVVCKGLPSDAAWIHIQAKL</sequence>
<dbReference type="Gene3D" id="2.60.40.10">
    <property type="entry name" value="Immunoglobulins"/>
    <property type="match status" value="1"/>
</dbReference>
<dbReference type="Proteomes" id="UP000236161">
    <property type="component" value="Unassembled WGS sequence"/>
</dbReference>
<dbReference type="AlphaFoldDB" id="A0A2I0B086"/>
<dbReference type="PANTHER" id="PTHR32208:SF93">
    <property type="entry name" value="ALDEHYDE OXIDASE GLOX1"/>
    <property type="match status" value="1"/>
</dbReference>
<organism evidence="5 6">
    <name type="scientific">Apostasia shenzhenica</name>
    <dbReference type="NCBI Taxonomy" id="1088818"/>
    <lineage>
        <taxon>Eukaryota</taxon>
        <taxon>Viridiplantae</taxon>
        <taxon>Streptophyta</taxon>
        <taxon>Embryophyta</taxon>
        <taxon>Tracheophyta</taxon>
        <taxon>Spermatophyta</taxon>
        <taxon>Magnoliopsida</taxon>
        <taxon>Liliopsida</taxon>
        <taxon>Asparagales</taxon>
        <taxon>Orchidaceae</taxon>
        <taxon>Apostasioideae</taxon>
        <taxon>Apostasia</taxon>
    </lineage>
</organism>
<evidence type="ECO:0000313" key="6">
    <source>
        <dbReference type="Proteomes" id="UP000236161"/>
    </source>
</evidence>
<accession>A0A2I0B086</accession>
<proteinExistence type="predicted"/>
<gene>
    <name evidence="5" type="ORF">AXF42_Ash006104</name>
</gene>
<dbReference type="InterPro" id="IPR015202">
    <property type="entry name" value="GO-like_E_set"/>
</dbReference>
<evidence type="ECO:0000313" key="5">
    <source>
        <dbReference type="EMBL" id="PKA61207.1"/>
    </source>
</evidence>
<dbReference type="PANTHER" id="PTHR32208">
    <property type="entry name" value="SECRETED PROTEIN-RELATED"/>
    <property type="match status" value="1"/>
</dbReference>